<keyword evidence="3" id="KW-1185">Reference proteome</keyword>
<organism evidence="1 4">
    <name type="scientific">Chryseobacterium culicis</name>
    <dbReference type="NCBI Taxonomy" id="680127"/>
    <lineage>
        <taxon>Bacteria</taxon>
        <taxon>Pseudomonadati</taxon>
        <taxon>Bacteroidota</taxon>
        <taxon>Flavobacteriia</taxon>
        <taxon>Flavobacteriales</taxon>
        <taxon>Weeksellaceae</taxon>
        <taxon>Chryseobacterium group</taxon>
        <taxon>Chryseobacterium</taxon>
    </lineage>
</organism>
<dbReference type="OrthoDB" id="9772976at2"/>
<evidence type="ECO:0000313" key="3">
    <source>
        <dbReference type="Proteomes" id="UP000238325"/>
    </source>
</evidence>
<proteinExistence type="predicted"/>
<name>A0A2S9CXS2_CHRCI</name>
<gene>
    <name evidence="1" type="ORF">CQ022_03430</name>
    <name evidence="2" type="ORF">CQ033_09560</name>
</gene>
<sequence length="438" mass="50031">MIDNIKPKEATSIINSLVSGVVPKIGVQHITVGRSEEINAFISALDDVKNGLSLVKFWIGDFGSGKSFMLHLLNTVTLKQKFVVANADFTPDNRLYSNDGKSVMLYSAIMDNIAIQTKPEGGALPTLLEKWIEQVIAKTAEENHISLMEIRSDQYLGLIQNSIMKTVNEITEIGGFDFGSAIVKYYEGYINGDELLRRNALKWLKGEYSTKTEARQDLGIREIINDSNYYDMLKNFCKLFVSMGYSGFMINLDEAINLYKISTMASREKNYEKILSIYNDCFQGKVANLFINFAGTKEFLENERRGLFSYQALKSRLEANKFETSELRDFAQPVIKLMPLNHNEIFVLLKKLKLIFDFNYKTELDITDEDISAFMEEIFNKPGAAEFLTPREVIRDFLNILNIIRQNPEVDKKRLFGEIEIADERPNDLILLDSIEEL</sequence>
<reference evidence="3 4" key="1">
    <citation type="submission" date="2017-09" db="EMBL/GenBank/DDBJ databases">
        <title>Genomic, metabolic, and phenotypic characteristics of bacterial isolates from the natural microbiome of the model nematode Caenorhabditis elegans.</title>
        <authorList>
            <person name="Zimmermann J."/>
            <person name="Obeng N."/>
            <person name="Yang W."/>
            <person name="Obeng O."/>
            <person name="Kissoyan K."/>
            <person name="Pees B."/>
            <person name="Dirksen P."/>
            <person name="Hoppner M."/>
            <person name="Franke A."/>
            <person name="Rosenstiel P."/>
            <person name="Leippe M."/>
            <person name="Dierking K."/>
            <person name="Kaleta C."/>
            <person name="Schulenburg H."/>
        </authorList>
    </citation>
    <scope>NUCLEOTIDE SEQUENCE [LARGE SCALE GENOMIC DNA]</scope>
    <source>
        <strain evidence="1 4">MYb25</strain>
        <strain evidence="2 3">MYb44</strain>
    </source>
</reference>
<dbReference type="InterPro" id="IPR021228">
    <property type="entry name" value="BrxD"/>
</dbReference>
<dbReference type="RefSeq" id="WP_105682353.1">
    <property type="nucleotide sequence ID" value="NZ_JBBGZD010000001.1"/>
</dbReference>
<protein>
    <submittedName>
        <fullName evidence="1">Biotin carboxylase</fullName>
    </submittedName>
</protein>
<dbReference type="EMBL" id="PCPP01000001">
    <property type="protein sequence ID" value="PRB85323.1"/>
    <property type="molecule type" value="Genomic_DNA"/>
</dbReference>
<dbReference type="Proteomes" id="UP000238325">
    <property type="component" value="Unassembled WGS sequence"/>
</dbReference>
<dbReference type="EMBL" id="PCPH01000002">
    <property type="protein sequence ID" value="PRB90957.1"/>
    <property type="molecule type" value="Genomic_DNA"/>
</dbReference>
<comment type="caution">
    <text evidence="1">The sequence shown here is derived from an EMBL/GenBank/DDBJ whole genome shotgun (WGS) entry which is preliminary data.</text>
</comment>
<evidence type="ECO:0000313" key="2">
    <source>
        <dbReference type="EMBL" id="PRB90957.1"/>
    </source>
</evidence>
<evidence type="ECO:0000313" key="4">
    <source>
        <dbReference type="Proteomes" id="UP000238534"/>
    </source>
</evidence>
<dbReference type="Pfam" id="PF10923">
    <property type="entry name" value="BrxC_BrxD"/>
    <property type="match status" value="1"/>
</dbReference>
<evidence type="ECO:0000313" key="1">
    <source>
        <dbReference type="EMBL" id="PRB85323.1"/>
    </source>
</evidence>
<dbReference type="Proteomes" id="UP000238534">
    <property type="component" value="Unassembled WGS sequence"/>
</dbReference>
<accession>A0A2S9CXS2</accession>
<dbReference type="AlphaFoldDB" id="A0A2S9CXS2"/>